<sequence length="925" mass="105217">MSSSQKSLFDFAKSIGAVETIRVTEMASSQQPQQPASKYSTQTFRYLVVMDFEATCWPEQDMKWKTHEIIEFPAVLLNLVTGQVEAQFQQFVMPVENPRLSEFCTKLTGIRQDQVEGGVPLKTCLPLFGKWLKQVLGERDLVLPKTDPGNQSGTVAFATWSDWDFGKCLSKECTRKRIEKPACFDQWIDVRAIYMRKRAMNKTVLKRSNTLSNVANISASEEQLDGAIFYCLNALAKRHTPSEQFRAIFVKGMFLKPNTKAFIHVLHFLFNVYDVKEFRKRFYWPIYDKNAESAFRSSTVEYVNSLVERGKLDGLERIKAHTVVLPGGAKFMKFLLVLIKFVLKEELRRAGGGGATVAEGKIVSRRDVEGLVEYHREWDEIGAKMREIVQKDLAAIQSRIGEVDELLEEMFRNCEGPARQMSFEKLMQLWGTFNRKRFEENEERRQRMRVVTEEYNKLIVTARRKLEPRELTLGINEDDLKETLYRLEVLYPDNACHFREVFDENGKIDAVKMFEILTFMLPEVTHHFASFSVRSVESLKFELKEISKVAVKSDTICHELASLRRSLPFIDAKFQEFDKQDELDELNNDLGIRNKIFNTPPITLNFQEVTEGNTRPTSKRNRLALLDDDQVHQLNLRMRILSSSICQAVPRTPRSARKPKPPASPNVFAVPKPARKEKMNPLSMLNKITAQGKPKSTSQNLHPVNSTMNISSLSDISLRPEFSSTLLGTPEKQPCPLNRRSINANETLTAPQPEPTPPFQPSPRLKSIYSEDKPTPDPMFLLGPPTKRRKFRRWEIVVPRIRITELNGDADSGIGGEEQQQQRRVGEAEHEADMAEFDDDGVDDANERTLNVEETNKSGEDLSSTLIGVAIGKLSLTEDFCLPAAEPASSLDTDEQPPPPPTPSSTGTNDEDLFNVSDGILTDFD</sequence>
<dbReference type="CDD" id="cd06133">
    <property type="entry name" value="ERI-1_3'hExo_like"/>
    <property type="match status" value="1"/>
</dbReference>
<evidence type="ECO:0000259" key="5">
    <source>
        <dbReference type="SMART" id="SM00479"/>
    </source>
</evidence>
<feature type="compositionally biased region" description="Acidic residues" evidence="4">
    <location>
        <begin position="834"/>
        <end position="844"/>
    </location>
</feature>
<dbReference type="PANTHER" id="PTHR23044:SF61">
    <property type="entry name" value="3'-5' EXORIBONUCLEASE 1-RELATED"/>
    <property type="match status" value="1"/>
</dbReference>
<dbReference type="InterPro" id="IPR047201">
    <property type="entry name" value="ERI-1_3'hExo-like"/>
</dbReference>
<dbReference type="Pfam" id="PF00929">
    <property type="entry name" value="RNase_T"/>
    <property type="match status" value="1"/>
</dbReference>
<feature type="compositionally biased region" description="Pro residues" evidence="4">
    <location>
        <begin position="752"/>
        <end position="761"/>
    </location>
</feature>
<proteinExistence type="predicted"/>
<dbReference type="EMBL" id="JBEHCU010014399">
    <property type="protein sequence ID" value="KAL1373418.1"/>
    <property type="molecule type" value="Genomic_DNA"/>
</dbReference>
<keyword evidence="2" id="KW-0378">Hydrolase</keyword>
<feature type="region of interest" description="Disordered" evidence="4">
    <location>
        <begin position="885"/>
        <end position="925"/>
    </location>
</feature>
<feature type="region of interest" description="Disordered" evidence="4">
    <location>
        <begin position="649"/>
        <end position="669"/>
    </location>
</feature>
<dbReference type="InterPro" id="IPR036397">
    <property type="entry name" value="RNaseH_sf"/>
</dbReference>
<evidence type="ECO:0000313" key="7">
    <source>
        <dbReference type="Proteomes" id="UP001562425"/>
    </source>
</evidence>
<dbReference type="InterPro" id="IPR028163">
    <property type="entry name" value="HAUS_6_N"/>
</dbReference>
<protein>
    <recommendedName>
        <fullName evidence="5">Exonuclease domain-containing protein</fullName>
    </recommendedName>
</protein>
<dbReference type="InterPro" id="IPR013520">
    <property type="entry name" value="Ribonucl_H"/>
</dbReference>
<gene>
    <name evidence="6" type="ORF">pipiens_018671</name>
</gene>
<accession>A0ABD1CAP0</accession>
<keyword evidence="1" id="KW-0540">Nuclease</keyword>
<evidence type="ECO:0000256" key="3">
    <source>
        <dbReference type="ARBA" id="ARBA00022839"/>
    </source>
</evidence>
<keyword evidence="3" id="KW-0269">Exonuclease</keyword>
<dbReference type="InterPro" id="IPR051274">
    <property type="entry name" value="3-5_Exoribonuclease"/>
</dbReference>
<reference evidence="6 7" key="1">
    <citation type="submission" date="2024-05" db="EMBL/GenBank/DDBJ databases">
        <title>Culex pipiens pipiens assembly and annotation.</title>
        <authorList>
            <person name="Alout H."/>
            <person name="Durand T."/>
        </authorList>
    </citation>
    <scope>NUCLEOTIDE SEQUENCE [LARGE SCALE GENOMIC DNA]</scope>
    <source>
        <strain evidence="6">HA-2024</strain>
        <tissue evidence="6">Whole body</tissue>
    </source>
</reference>
<evidence type="ECO:0000313" key="6">
    <source>
        <dbReference type="EMBL" id="KAL1373418.1"/>
    </source>
</evidence>
<dbReference type="GO" id="GO:0004527">
    <property type="term" value="F:exonuclease activity"/>
    <property type="evidence" value="ECO:0007669"/>
    <property type="project" value="UniProtKB-KW"/>
</dbReference>
<name>A0ABD1CAP0_CULPP</name>
<evidence type="ECO:0000256" key="4">
    <source>
        <dbReference type="SAM" id="MobiDB-lite"/>
    </source>
</evidence>
<dbReference type="SMART" id="SM00479">
    <property type="entry name" value="EXOIII"/>
    <property type="match status" value="1"/>
</dbReference>
<organism evidence="6 7">
    <name type="scientific">Culex pipiens pipiens</name>
    <name type="common">Northern house mosquito</name>
    <dbReference type="NCBI Taxonomy" id="38569"/>
    <lineage>
        <taxon>Eukaryota</taxon>
        <taxon>Metazoa</taxon>
        <taxon>Ecdysozoa</taxon>
        <taxon>Arthropoda</taxon>
        <taxon>Hexapoda</taxon>
        <taxon>Insecta</taxon>
        <taxon>Pterygota</taxon>
        <taxon>Neoptera</taxon>
        <taxon>Endopterygota</taxon>
        <taxon>Diptera</taxon>
        <taxon>Nematocera</taxon>
        <taxon>Culicoidea</taxon>
        <taxon>Culicidae</taxon>
        <taxon>Culicinae</taxon>
        <taxon>Culicini</taxon>
        <taxon>Culex</taxon>
        <taxon>Culex</taxon>
    </lineage>
</organism>
<dbReference type="InterPro" id="IPR012337">
    <property type="entry name" value="RNaseH-like_sf"/>
</dbReference>
<feature type="compositionally biased region" description="Basic and acidic residues" evidence="4">
    <location>
        <begin position="820"/>
        <end position="833"/>
    </location>
</feature>
<dbReference type="Gene3D" id="3.30.420.10">
    <property type="entry name" value="Ribonuclease H-like superfamily/Ribonuclease H"/>
    <property type="match status" value="1"/>
</dbReference>
<comment type="caution">
    <text evidence="6">The sequence shown here is derived from an EMBL/GenBank/DDBJ whole genome shotgun (WGS) entry which is preliminary data.</text>
</comment>
<dbReference type="PANTHER" id="PTHR23044">
    <property type="entry name" value="3'-5' EXONUCLEASE ERI1-RELATED"/>
    <property type="match status" value="1"/>
</dbReference>
<dbReference type="SUPFAM" id="SSF53098">
    <property type="entry name" value="Ribonuclease H-like"/>
    <property type="match status" value="1"/>
</dbReference>
<dbReference type="Proteomes" id="UP001562425">
    <property type="component" value="Unassembled WGS sequence"/>
</dbReference>
<feature type="domain" description="Exonuclease" evidence="5">
    <location>
        <begin position="46"/>
        <end position="243"/>
    </location>
</feature>
<evidence type="ECO:0000256" key="2">
    <source>
        <dbReference type="ARBA" id="ARBA00022801"/>
    </source>
</evidence>
<dbReference type="AlphaFoldDB" id="A0ABD1CAP0"/>
<keyword evidence="7" id="KW-1185">Reference proteome</keyword>
<feature type="region of interest" description="Disordered" evidence="4">
    <location>
        <begin position="747"/>
        <end position="784"/>
    </location>
</feature>
<evidence type="ECO:0000256" key="1">
    <source>
        <dbReference type="ARBA" id="ARBA00022722"/>
    </source>
</evidence>
<dbReference type="Pfam" id="PF14661">
    <property type="entry name" value="HAUS6_N"/>
    <property type="match status" value="1"/>
</dbReference>
<feature type="region of interest" description="Disordered" evidence="4">
    <location>
        <begin position="807"/>
        <end position="844"/>
    </location>
</feature>